<evidence type="ECO:0000256" key="1">
    <source>
        <dbReference type="ARBA" id="ARBA00004141"/>
    </source>
</evidence>
<accession>A0A174KTA3</accession>
<reference evidence="16 17" key="3">
    <citation type="journal article" date="2019" name="Nat. Med.">
        <title>A library of human gut bacterial isolates paired with longitudinal multiomics data enables mechanistic microbiome research.</title>
        <authorList>
            <person name="Poyet M."/>
            <person name="Groussin M."/>
            <person name="Gibbons S.M."/>
            <person name="Avila-Pacheco J."/>
            <person name="Jiang X."/>
            <person name="Kearney S.M."/>
            <person name="Perrotta A.R."/>
            <person name="Berdy B."/>
            <person name="Zhao S."/>
            <person name="Lieberman T.D."/>
            <person name="Swanson P.K."/>
            <person name="Smith M."/>
            <person name="Roesemann S."/>
            <person name="Alexander J.E."/>
            <person name="Rich S.A."/>
            <person name="Livny J."/>
            <person name="Vlamakis H."/>
            <person name="Clish C."/>
            <person name="Bullock K."/>
            <person name="Deik A."/>
            <person name="Scott J."/>
            <person name="Pierce K.A."/>
            <person name="Xavier R.J."/>
            <person name="Alm E.J."/>
        </authorList>
    </citation>
    <scope>NUCLEOTIDE SEQUENCE [LARGE SCALE GENOMIC DNA]</scope>
    <source>
        <strain evidence="11 16">BIOML-A2</strain>
        <strain evidence="12 18">BIOML-A20</strain>
        <strain evidence="10 17">BIOML-A32</strain>
        <strain evidence="9 19">BIOML-A9</strain>
    </source>
</reference>
<keyword evidence="4 5" id="KW-0472">Membrane</keyword>
<dbReference type="Proteomes" id="UP000441358">
    <property type="component" value="Unassembled WGS sequence"/>
</dbReference>
<protein>
    <submittedName>
        <fullName evidence="7">Predicted membrane protein</fullName>
    </submittedName>
    <submittedName>
        <fullName evidence="9">Zinc-ribbon domain-containing protein</fullName>
    </submittedName>
</protein>
<evidence type="ECO:0000313" key="19">
    <source>
        <dbReference type="Proteomes" id="UP000461276"/>
    </source>
</evidence>
<dbReference type="Proteomes" id="UP000461276">
    <property type="component" value="Unassembled WGS sequence"/>
</dbReference>
<comment type="subcellular location">
    <subcellularLocation>
        <location evidence="1">Membrane</location>
        <topology evidence="1">Multi-pass membrane protein</topology>
    </subcellularLocation>
</comment>
<evidence type="ECO:0000313" key="18">
    <source>
        <dbReference type="Proteomes" id="UP000441609"/>
    </source>
</evidence>
<evidence type="ECO:0000313" key="15">
    <source>
        <dbReference type="Proteomes" id="UP000284660"/>
    </source>
</evidence>
<reference evidence="13 15" key="2">
    <citation type="submission" date="2018-08" db="EMBL/GenBank/DDBJ databases">
        <title>A genome reference for cultivated species of the human gut microbiota.</title>
        <authorList>
            <person name="Zou Y."/>
            <person name="Xue W."/>
            <person name="Luo G."/>
        </authorList>
    </citation>
    <scope>NUCLEOTIDE SEQUENCE [LARGE SCALE GENOMIC DNA]</scope>
    <source>
        <strain evidence="13 15">AM30-4</strain>
    </source>
</reference>
<evidence type="ECO:0000313" key="10">
    <source>
        <dbReference type="EMBL" id="MRZ49003.1"/>
    </source>
</evidence>
<dbReference type="Proteomes" id="UP001210126">
    <property type="component" value="Unassembled WGS sequence"/>
</dbReference>
<proteinExistence type="predicted"/>
<dbReference type="OrthoDB" id="7595353at2"/>
<dbReference type="Proteomes" id="UP000432516">
    <property type="component" value="Unassembled WGS sequence"/>
</dbReference>
<dbReference type="AlphaFoldDB" id="A0A174KTA3"/>
<evidence type="ECO:0000256" key="3">
    <source>
        <dbReference type="ARBA" id="ARBA00022989"/>
    </source>
</evidence>
<evidence type="ECO:0000313" key="16">
    <source>
        <dbReference type="Proteomes" id="UP000432516"/>
    </source>
</evidence>
<evidence type="ECO:0000256" key="4">
    <source>
        <dbReference type="ARBA" id="ARBA00023136"/>
    </source>
</evidence>
<dbReference type="EMBL" id="QSJN01000001">
    <property type="protein sequence ID" value="RHD78099.1"/>
    <property type="molecule type" value="Genomic_DNA"/>
</dbReference>
<sequence>MAFCGKCGQQVNEGVRFCPACGSPMQIVAAEPNRQQTPPPVQPTDAESMAKATATADALSDKLSGMNKTADLTDQFDKADVEQNKVMAILAYFGILVLIPILAAKDSKFARFHANQGLLLCIAMFGWIIADSVLTALLRAILWRGLGLWSIYSLCGTVLNLVYIVFTVLAVIGIINALNGRAKELPIIGKYRLLK</sequence>
<dbReference type="Pfam" id="PF09685">
    <property type="entry name" value="MamF_MmsF"/>
    <property type="match status" value="1"/>
</dbReference>
<dbReference type="EMBL" id="WKMC01000001">
    <property type="protein sequence ID" value="MRZ49003.1"/>
    <property type="molecule type" value="Genomic_DNA"/>
</dbReference>
<evidence type="ECO:0000313" key="11">
    <source>
        <dbReference type="EMBL" id="MRZ53837.1"/>
    </source>
</evidence>
<evidence type="ECO:0000313" key="14">
    <source>
        <dbReference type="Proteomes" id="UP000095455"/>
    </source>
</evidence>
<dbReference type="RefSeq" id="WP_005857110.1">
    <property type="nucleotide sequence ID" value="NZ_BQOC01000001.1"/>
</dbReference>
<evidence type="ECO:0000313" key="12">
    <source>
        <dbReference type="EMBL" id="MSB72859.1"/>
    </source>
</evidence>
<name>A0A174KTA3_PARDI</name>
<organism evidence="9 19">
    <name type="scientific">Parabacteroides distasonis</name>
    <dbReference type="NCBI Taxonomy" id="823"/>
    <lineage>
        <taxon>Bacteria</taxon>
        <taxon>Pseudomonadati</taxon>
        <taxon>Bacteroidota</taxon>
        <taxon>Bacteroidia</taxon>
        <taxon>Bacteroidales</taxon>
        <taxon>Tannerellaceae</taxon>
        <taxon>Parabacteroides</taxon>
    </lineage>
</organism>
<comment type="caution">
    <text evidence="9">The sequence shown here is derived from an EMBL/GenBank/DDBJ whole genome shotgun (WGS) entry which is preliminary data.</text>
</comment>
<feature type="transmembrane region" description="Helical" evidence="5">
    <location>
        <begin position="86"/>
        <end position="105"/>
    </location>
</feature>
<reference evidence="8" key="4">
    <citation type="submission" date="2023-01" db="EMBL/GenBank/DDBJ databases">
        <title>Human gut microbiome strain richness.</title>
        <authorList>
            <person name="Chen-Liaw A."/>
        </authorList>
    </citation>
    <scope>NUCLEOTIDE SEQUENCE</scope>
    <source>
        <strain evidence="8">RTP21484st1_E5_RTP21484_190118</strain>
    </source>
</reference>
<dbReference type="OMA" id="AICHAEV"/>
<dbReference type="Proteomes" id="UP000095455">
    <property type="component" value="Unassembled WGS sequence"/>
</dbReference>
<reference evidence="7 14" key="1">
    <citation type="submission" date="2015-09" db="EMBL/GenBank/DDBJ databases">
        <authorList>
            <consortium name="Pathogen Informatics"/>
        </authorList>
    </citation>
    <scope>NUCLEOTIDE SEQUENCE [LARGE SCALE GENOMIC DNA]</scope>
    <source>
        <strain evidence="7 14">2789STDY5608822</strain>
    </source>
</reference>
<evidence type="ECO:0000256" key="5">
    <source>
        <dbReference type="SAM" id="Phobius"/>
    </source>
</evidence>
<evidence type="ECO:0000256" key="2">
    <source>
        <dbReference type="ARBA" id="ARBA00022692"/>
    </source>
</evidence>
<feature type="domain" description="Zinc-ribbon" evidence="6">
    <location>
        <begin position="3"/>
        <end position="24"/>
    </location>
</feature>
<feature type="transmembrane region" description="Helical" evidence="5">
    <location>
        <begin position="117"/>
        <end position="143"/>
    </location>
</feature>
<evidence type="ECO:0000313" key="7">
    <source>
        <dbReference type="EMBL" id="CUP12775.1"/>
    </source>
</evidence>
<dbReference type="Proteomes" id="UP000284660">
    <property type="component" value="Unassembled WGS sequence"/>
</dbReference>
<dbReference type="EMBL" id="WKNE01000002">
    <property type="protein sequence ID" value="MRZ53837.1"/>
    <property type="molecule type" value="Genomic_DNA"/>
</dbReference>
<dbReference type="EMBL" id="WKMO01000004">
    <property type="protein sequence ID" value="MSB72859.1"/>
    <property type="molecule type" value="Genomic_DNA"/>
</dbReference>
<evidence type="ECO:0000313" key="9">
    <source>
        <dbReference type="EMBL" id="MRY92193.1"/>
    </source>
</evidence>
<evidence type="ECO:0000313" key="17">
    <source>
        <dbReference type="Proteomes" id="UP000441358"/>
    </source>
</evidence>
<dbReference type="Pfam" id="PF13240">
    <property type="entry name" value="Zn_Ribbon_1"/>
    <property type="match status" value="1"/>
</dbReference>
<gene>
    <name evidence="13" type="ORF">DW782_02065</name>
    <name evidence="7" type="ORF">ERS852380_03978</name>
    <name evidence="10" type="ORF">GKD66_01845</name>
    <name evidence="9" type="ORF">GKD67_02850</name>
    <name evidence="11" type="ORF">GKD68_03615</name>
    <name evidence="12" type="ORF">GKD70_06055</name>
    <name evidence="8" type="ORF">PN599_01665</name>
</gene>
<dbReference type="EMBL" id="CYYK01000018">
    <property type="protein sequence ID" value="CUP12775.1"/>
    <property type="molecule type" value="Genomic_DNA"/>
</dbReference>
<dbReference type="InterPro" id="IPR019109">
    <property type="entry name" value="MamF_MmsF"/>
</dbReference>
<feature type="transmembrane region" description="Helical" evidence="5">
    <location>
        <begin position="149"/>
        <end position="175"/>
    </location>
</feature>
<evidence type="ECO:0000313" key="13">
    <source>
        <dbReference type="EMBL" id="RHD78099.1"/>
    </source>
</evidence>
<dbReference type="InterPro" id="IPR026870">
    <property type="entry name" value="Zinc_ribbon_dom"/>
</dbReference>
<dbReference type="EMBL" id="WKMY01000001">
    <property type="protein sequence ID" value="MRY92193.1"/>
    <property type="molecule type" value="Genomic_DNA"/>
</dbReference>
<keyword evidence="2 5" id="KW-0812">Transmembrane</keyword>
<keyword evidence="3 5" id="KW-1133">Transmembrane helix</keyword>
<dbReference type="Proteomes" id="UP000441609">
    <property type="component" value="Unassembled WGS sequence"/>
</dbReference>
<dbReference type="EMBL" id="JAQMPJ010000001">
    <property type="protein sequence ID" value="MDB9003709.1"/>
    <property type="molecule type" value="Genomic_DNA"/>
</dbReference>
<evidence type="ECO:0000259" key="6">
    <source>
        <dbReference type="Pfam" id="PF13240"/>
    </source>
</evidence>
<evidence type="ECO:0000313" key="8">
    <source>
        <dbReference type="EMBL" id="MDB9003709.1"/>
    </source>
</evidence>